<protein>
    <submittedName>
        <fullName evidence="1">Uncharacterized protein</fullName>
    </submittedName>
</protein>
<name>A0A1Z4C4C7_9GAMM</name>
<evidence type="ECO:0000313" key="2">
    <source>
        <dbReference type="Proteomes" id="UP000197019"/>
    </source>
</evidence>
<dbReference type="Proteomes" id="UP000197019">
    <property type="component" value="Chromosome"/>
</dbReference>
<dbReference type="EMBL" id="CP022129">
    <property type="protein sequence ID" value="ASF48334.1"/>
    <property type="molecule type" value="Genomic_DNA"/>
</dbReference>
<keyword evidence="2" id="KW-1185">Reference proteome</keyword>
<reference evidence="1 2" key="1">
    <citation type="submission" date="2017-06" db="EMBL/GenBank/DDBJ databases">
        <title>Genome Sequencing of the methanotroph Methylovulum psychrotolerants str. HV10-M2 isolated from a high-altitude environment.</title>
        <authorList>
            <person name="Mateos-Rivera A."/>
        </authorList>
    </citation>
    <scope>NUCLEOTIDE SEQUENCE [LARGE SCALE GENOMIC DNA]</scope>
    <source>
        <strain evidence="1 2">HV10_M2</strain>
    </source>
</reference>
<gene>
    <name evidence="1" type="ORF">CEK71_20960</name>
</gene>
<accession>A0A1Z4C4C7</accession>
<organism evidence="1 2">
    <name type="scientific">Methylovulum psychrotolerans</name>
    <dbReference type="NCBI Taxonomy" id="1704499"/>
    <lineage>
        <taxon>Bacteria</taxon>
        <taxon>Pseudomonadati</taxon>
        <taxon>Pseudomonadota</taxon>
        <taxon>Gammaproteobacteria</taxon>
        <taxon>Methylococcales</taxon>
        <taxon>Methylococcaceae</taxon>
        <taxon>Methylovulum</taxon>
    </lineage>
</organism>
<evidence type="ECO:0000313" key="1">
    <source>
        <dbReference type="EMBL" id="ASF48334.1"/>
    </source>
</evidence>
<sequence length="283" mass="30635">MDCLLKIFFTISSVLYQQNAIIPKLMFVSQCPIAALSIYPAIPVQRVIKRLLHVCLKARPLVGMRVFPMILLIHPCQFVVILAVVQVPPVALAVRVILQTRVIRAIPVTRVIRAAQAVRVLGSLVAQAQVLEARVQAQGIRVALALVVFLVMVQAIRAVQVIQAIQVILTVQVTTQVTPTAQATQVTPTAQATRATPTARAVQVVQVVQGTPPALGVLAQPATPPPATPAAPPPAWVLSTLYPTVAVWVPAWELIRVQQRNQRRRVAVLAVVVLAPLSLGRHR</sequence>
<proteinExistence type="predicted"/>
<dbReference type="AlphaFoldDB" id="A0A1Z4C4C7"/>
<dbReference type="KEGG" id="mpsy:CEK71_20960"/>